<keyword evidence="3" id="KW-1185">Reference proteome</keyword>
<name>A0A8X6UW24_TRICX</name>
<accession>A0A8X6UW24</accession>
<feature type="compositionally biased region" description="Polar residues" evidence="1">
    <location>
        <begin position="89"/>
        <end position="105"/>
    </location>
</feature>
<dbReference type="Proteomes" id="UP000887159">
    <property type="component" value="Unassembled WGS sequence"/>
</dbReference>
<proteinExistence type="predicted"/>
<gene>
    <name evidence="2" type="ORF">TNCV_3045831</name>
</gene>
<evidence type="ECO:0000313" key="2">
    <source>
        <dbReference type="EMBL" id="GFX94951.1"/>
    </source>
</evidence>
<feature type="region of interest" description="Disordered" evidence="1">
    <location>
        <begin position="89"/>
        <end position="108"/>
    </location>
</feature>
<evidence type="ECO:0000313" key="3">
    <source>
        <dbReference type="Proteomes" id="UP000887159"/>
    </source>
</evidence>
<reference evidence="2" key="1">
    <citation type="submission" date="2020-08" db="EMBL/GenBank/DDBJ databases">
        <title>Multicomponent nature underlies the extraordinary mechanical properties of spider dragline silk.</title>
        <authorList>
            <person name="Kono N."/>
            <person name="Nakamura H."/>
            <person name="Mori M."/>
            <person name="Yoshida Y."/>
            <person name="Ohtoshi R."/>
            <person name="Malay A.D."/>
            <person name="Moran D.A.P."/>
            <person name="Tomita M."/>
            <person name="Numata K."/>
            <person name="Arakawa K."/>
        </authorList>
    </citation>
    <scope>NUCLEOTIDE SEQUENCE</scope>
</reference>
<dbReference type="AlphaFoldDB" id="A0A8X6UW24"/>
<organism evidence="2 3">
    <name type="scientific">Trichonephila clavipes</name>
    <name type="common">Golden silk orbweaver</name>
    <name type="synonym">Nephila clavipes</name>
    <dbReference type="NCBI Taxonomy" id="2585209"/>
    <lineage>
        <taxon>Eukaryota</taxon>
        <taxon>Metazoa</taxon>
        <taxon>Ecdysozoa</taxon>
        <taxon>Arthropoda</taxon>
        <taxon>Chelicerata</taxon>
        <taxon>Arachnida</taxon>
        <taxon>Araneae</taxon>
        <taxon>Araneomorphae</taxon>
        <taxon>Entelegynae</taxon>
        <taxon>Araneoidea</taxon>
        <taxon>Nephilidae</taxon>
        <taxon>Trichonephila</taxon>
    </lineage>
</organism>
<dbReference type="EMBL" id="BMAU01021182">
    <property type="protein sequence ID" value="GFX94951.1"/>
    <property type="molecule type" value="Genomic_DNA"/>
</dbReference>
<sequence>MSTVTYILWWKERSLQAVYRQILCSAGSQSALSVICKHEGIRQSPYEATFGVKAKRFIASSFYLSEQIVNTETEEQLEEIANTFETQEQLKETGNTSEKNVSGGHTENHIPKKIIEDDLESTTPSHQVLTEKQELISKEKGPRKRIFYYKQQKFYEPHKKNLLLLKLVILYEYKSLMWTVVVQITEMYLGLLLE</sequence>
<protein>
    <submittedName>
        <fullName evidence="2">Uncharacterized protein</fullName>
    </submittedName>
</protein>
<comment type="caution">
    <text evidence="2">The sequence shown here is derived from an EMBL/GenBank/DDBJ whole genome shotgun (WGS) entry which is preliminary data.</text>
</comment>
<evidence type="ECO:0000256" key="1">
    <source>
        <dbReference type="SAM" id="MobiDB-lite"/>
    </source>
</evidence>